<dbReference type="AlphaFoldDB" id="A0A5S4ZUC2"/>
<keyword evidence="1" id="KW-0145">Chemotaxis</keyword>
<evidence type="ECO:0000256" key="1">
    <source>
        <dbReference type="ARBA" id="ARBA00022500"/>
    </source>
</evidence>
<reference evidence="4 5" key="1">
    <citation type="submission" date="2019-07" db="EMBL/GenBank/DDBJ databases">
        <title>Genomic Encyclopedia of Type Strains, Phase I: the one thousand microbial genomes (KMG-I) project.</title>
        <authorList>
            <person name="Kyrpides N."/>
        </authorList>
    </citation>
    <scope>NUCLEOTIDE SEQUENCE [LARGE SCALE GENOMIC DNA]</scope>
    <source>
        <strain evidence="4 5">DSM 6562</strain>
    </source>
</reference>
<comment type="caution">
    <text evidence="4">The sequence shown here is derived from an EMBL/GenBank/DDBJ whole genome shotgun (WGS) entry which is preliminary data.</text>
</comment>
<dbReference type="Proteomes" id="UP000323166">
    <property type="component" value="Unassembled WGS sequence"/>
</dbReference>
<evidence type="ECO:0000313" key="4">
    <source>
        <dbReference type="EMBL" id="TYO96286.1"/>
    </source>
</evidence>
<dbReference type="InterPro" id="IPR007597">
    <property type="entry name" value="CheC"/>
</dbReference>
<dbReference type="GO" id="GO:0016787">
    <property type="term" value="F:hydrolase activity"/>
    <property type="evidence" value="ECO:0007669"/>
    <property type="project" value="UniProtKB-KW"/>
</dbReference>
<dbReference type="EMBL" id="VNHM01000005">
    <property type="protein sequence ID" value="TYO96286.1"/>
    <property type="molecule type" value="Genomic_DNA"/>
</dbReference>
<gene>
    <name evidence="4" type="ORF">LX24_01244</name>
</gene>
<dbReference type="Pfam" id="PF04509">
    <property type="entry name" value="CheC"/>
    <property type="match status" value="2"/>
</dbReference>
<protein>
    <submittedName>
        <fullName evidence="4">Chemotaxis protein CheC</fullName>
    </submittedName>
</protein>
<evidence type="ECO:0000256" key="2">
    <source>
        <dbReference type="ARBA" id="ARBA00022801"/>
    </source>
</evidence>
<evidence type="ECO:0000313" key="5">
    <source>
        <dbReference type="Proteomes" id="UP000323166"/>
    </source>
</evidence>
<dbReference type="CDD" id="cd17909">
    <property type="entry name" value="CheC_ClassI"/>
    <property type="match status" value="1"/>
</dbReference>
<dbReference type="PANTHER" id="PTHR43693:SF1">
    <property type="entry name" value="PROTEIN PHOSPHATASE CHEZ"/>
    <property type="match status" value="1"/>
</dbReference>
<feature type="domain" description="CheC-like protein" evidence="3">
    <location>
        <begin position="10"/>
        <end position="44"/>
    </location>
</feature>
<dbReference type="RefSeq" id="WP_166511263.1">
    <property type="nucleotide sequence ID" value="NZ_VNHM01000005.1"/>
</dbReference>
<keyword evidence="5" id="KW-1185">Reference proteome</keyword>
<dbReference type="GO" id="GO:0006935">
    <property type="term" value="P:chemotaxis"/>
    <property type="evidence" value="ECO:0007669"/>
    <property type="project" value="UniProtKB-KW"/>
</dbReference>
<dbReference type="InterPro" id="IPR028976">
    <property type="entry name" value="CheC-like_sf"/>
</dbReference>
<accession>A0A5S4ZUC2</accession>
<dbReference type="Gene3D" id="3.40.1550.10">
    <property type="entry name" value="CheC-like"/>
    <property type="match status" value="1"/>
</dbReference>
<name>A0A5S4ZUC2_9FIRM</name>
<dbReference type="SUPFAM" id="SSF103039">
    <property type="entry name" value="CheC-like"/>
    <property type="match status" value="1"/>
</dbReference>
<evidence type="ECO:0000259" key="3">
    <source>
        <dbReference type="Pfam" id="PF04509"/>
    </source>
</evidence>
<keyword evidence="2" id="KW-0378">Hydrolase</keyword>
<proteinExistence type="predicted"/>
<dbReference type="InterPro" id="IPR050992">
    <property type="entry name" value="CheZ_family_phosphatases"/>
</dbReference>
<organism evidence="4 5">
    <name type="scientific">Desulfallas thermosapovorans DSM 6562</name>
    <dbReference type="NCBI Taxonomy" id="1121431"/>
    <lineage>
        <taxon>Bacteria</taxon>
        <taxon>Bacillati</taxon>
        <taxon>Bacillota</taxon>
        <taxon>Clostridia</taxon>
        <taxon>Eubacteriales</taxon>
        <taxon>Desulfallaceae</taxon>
        <taxon>Desulfallas</taxon>
    </lineage>
</organism>
<sequence>MRETGGLSEMQLDALQEISNIGLGHAATALAEMLDSKIGMGVPKSSFVAFDKVIDIIGGYEELVSCVSLQLEGDIKGIVFYIFNEQSTYSLVDMLMGFADGTTNELDELATSTINEIGNILTGSFISAITDFTGLRINPSTPIFAFDMLAAVFTSLVIECGQSEGDNILTIETQLFRDDQKVSGHFFLMSEPESIEKLLLALGIEA</sequence>
<feature type="domain" description="CheC-like protein" evidence="3">
    <location>
        <begin position="110"/>
        <end position="144"/>
    </location>
</feature>
<dbReference type="PANTHER" id="PTHR43693">
    <property type="entry name" value="PROTEIN PHOSPHATASE CHEZ"/>
    <property type="match status" value="1"/>
</dbReference>